<evidence type="ECO:0000313" key="2">
    <source>
        <dbReference type="EMBL" id="MBB0244935.1"/>
    </source>
</evidence>
<comment type="caution">
    <text evidence="2">The sequence shown here is derived from an EMBL/GenBank/DDBJ whole genome shotgun (WGS) entry which is preliminary data.</text>
</comment>
<dbReference type="AlphaFoldDB" id="A0A7W3TEA1"/>
<protein>
    <submittedName>
        <fullName evidence="2">DUF397 domain-containing protein</fullName>
    </submittedName>
</protein>
<organism evidence="2 3">
    <name type="scientific">Streptomyces alkaliphilus</name>
    <dbReference type="NCBI Taxonomy" id="1472722"/>
    <lineage>
        <taxon>Bacteria</taxon>
        <taxon>Bacillati</taxon>
        <taxon>Actinomycetota</taxon>
        <taxon>Actinomycetes</taxon>
        <taxon>Kitasatosporales</taxon>
        <taxon>Streptomycetaceae</taxon>
        <taxon>Streptomyces</taxon>
    </lineage>
</organism>
<dbReference type="InterPro" id="IPR007278">
    <property type="entry name" value="DUF397"/>
</dbReference>
<proteinExistence type="predicted"/>
<gene>
    <name evidence="2" type="ORF">FNQ90_12665</name>
</gene>
<dbReference type="EMBL" id="VKHT01000350">
    <property type="protein sequence ID" value="MBB0244935.1"/>
    <property type="molecule type" value="Genomic_DNA"/>
</dbReference>
<name>A0A7W3TEA1_9ACTN</name>
<dbReference type="Pfam" id="PF04149">
    <property type="entry name" value="DUF397"/>
    <property type="match status" value="1"/>
</dbReference>
<dbReference type="RefSeq" id="WP_182606485.1">
    <property type="nucleotide sequence ID" value="NZ_VKHT01000350.1"/>
</dbReference>
<sequence>MSVTIDPRHTQWVKSTYSGGNGGQCVEWAPGRVRAGGVVPVRDSKNPRGPHLHLALAGWTDFVTALRDGDLDPG</sequence>
<keyword evidence="3" id="KW-1185">Reference proteome</keyword>
<dbReference type="Proteomes" id="UP000538929">
    <property type="component" value="Unassembled WGS sequence"/>
</dbReference>
<evidence type="ECO:0000259" key="1">
    <source>
        <dbReference type="Pfam" id="PF04149"/>
    </source>
</evidence>
<accession>A0A7W3TEA1</accession>
<feature type="domain" description="DUF397" evidence="1">
    <location>
        <begin position="11"/>
        <end position="67"/>
    </location>
</feature>
<evidence type="ECO:0000313" key="3">
    <source>
        <dbReference type="Proteomes" id="UP000538929"/>
    </source>
</evidence>
<reference evidence="3" key="1">
    <citation type="submission" date="2019-10" db="EMBL/GenBank/DDBJ databases">
        <title>Streptomyces sp. nov., a novel actinobacterium isolated from alkaline environment.</title>
        <authorList>
            <person name="Golinska P."/>
        </authorList>
    </citation>
    <scope>NUCLEOTIDE SEQUENCE [LARGE SCALE GENOMIC DNA]</scope>
    <source>
        <strain evidence="3">DSM 42118</strain>
    </source>
</reference>